<accession>V6LLH8</accession>
<dbReference type="EMBL" id="KI546115">
    <property type="protein sequence ID" value="EST44616.1"/>
    <property type="molecule type" value="Genomic_DNA"/>
</dbReference>
<evidence type="ECO:0000313" key="3">
    <source>
        <dbReference type="EMBL" id="KAH0572624.1"/>
    </source>
</evidence>
<dbReference type="AlphaFoldDB" id="V6LLH8"/>
<reference evidence="3" key="2">
    <citation type="submission" date="2020-12" db="EMBL/GenBank/DDBJ databases">
        <title>New Spironucleus salmonicida genome in near-complete chromosomes.</title>
        <authorList>
            <person name="Xu F."/>
            <person name="Kurt Z."/>
            <person name="Jimenez-Gonzalez A."/>
            <person name="Astvaldsson A."/>
            <person name="Andersson J.O."/>
            <person name="Svard S.G."/>
        </authorList>
    </citation>
    <scope>NUCLEOTIDE SEQUENCE</scope>
    <source>
        <strain evidence="3">ATCC 50377</strain>
    </source>
</reference>
<evidence type="ECO:0000313" key="2">
    <source>
        <dbReference type="EMBL" id="EST44616.1"/>
    </source>
</evidence>
<sequence length="593" mass="66562">MSHIQAIIKSVINKQWIVINSEAKLYFNFALIYPVVKVLYSNQELTFTFQQLYEVHKQDGAFALVFKTDTYTALEFTSVNGLHNKTQSDVFTDVLTRADNLLKYTKNPVTIIHHSQVPSDFGFSNQFDCQAFYQDFNADFQKFAGYFCISIIDPNEAILKGMKSGYYMICDSEISGGISQKITSNLLYRLYTAEKQVSMVCEFGGLSFLFHDKAQYNHFSRLLKQAVSSSYQTIYKTNANDTQFYDETFQKSDQEDSEYNNFDDNVETCTQGHEKGHYFDANDRMAVVSLDDVIAIYSNENKNFTKVVLKDLENQVVSVKAKAQNFSILATEINKESVESILSYDLNVDRPKQIINTLKGTDSRQVVDFATNITQNIGNANISSDNGIVGISWNSVYLLDNRMEQSRTGLEFNYVKTPDFSVVHLCKNGSVIIGLDDGSCKIFNKLGNRAINQFQGLGFGITAISTDLAEEYLILTCKNMIIVQFLVDTEGLNMLSKTSQMQHRKSPVIIKISINDAVRAGTLGGLAPAFVSSDNKRLISGSAKTLLIWEFKNIILNKIKNARRVDLGVVGHGGRDIKEGILVGCEGGFKVVR</sequence>
<proteinExistence type="predicted"/>
<dbReference type="EMBL" id="AUWU02000005">
    <property type="protein sequence ID" value="KAH0572624.1"/>
    <property type="molecule type" value="Genomic_DNA"/>
</dbReference>
<dbReference type="PANTHER" id="PTHR31913">
    <property type="entry name" value="VACUOLAR IMPORT AND DEGRADATION PROTEIN 27"/>
    <property type="match status" value="1"/>
</dbReference>
<protein>
    <recommendedName>
        <fullName evidence="1">Vacuolar import/degradation Vid27 C-terminal domain-containing protein</fullName>
    </recommendedName>
</protein>
<dbReference type="PANTHER" id="PTHR31913:SF0">
    <property type="entry name" value="VACUOLAR IMPORT AND DEGRADATION PROTEIN 27"/>
    <property type="match status" value="1"/>
</dbReference>
<dbReference type="InterPro" id="IPR036322">
    <property type="entry name" value="WD40_repeat_dom_sf"/>
</dbReference>
<dbReference type="InterPro" id="IPR013863">
    <property type="entry name" value="VID27_C"/>
</dbReference>
<dbReference type="SUPFAM" id="SSF50978">
    <property type="entry name" value="WD40 repeat-like"/>
    <property type="match status" value="1"/>
</dbReference>
<keyword evidence="4" id="KW-1185">Reference proteome</keyword>
<dbReference type="GO" id="GO:0005634">
    <property type="term" value="C:nucleus"/>
    <property type="evidence" value="ECO:0007669"/>
    <property type="project" value="TreeGrafter"/>
</dbReference>
<organism evidence="2">
    <name type="scientific">Spironucleus salmonicida</name>
    <dbReference type="NCBI Taxonomy" id="348837"/>
    <lineage>
        <taxon>Eukaryota</taxon>
        <taxon>Metamonada</taxon>
        <taxon>Diplomonadida</taxon>
        <taxon>Hexamitidae</taxon>
        <taxon>Hexamitinae</taxon>
        <taxon>Spironucleus</taxon>
    </lineage>
</organism>
<dbReference type="InterPro" id="IPR040458">
    <property type="entry name" value="Vid27"/>
</dbReference>
<reference evidence="2 3" key="1">
    <citation type="journal article" date="2014" name="PLoS Genet.">
        <title>The Genome of Spironucleus salmonicida Highlights a Fish Pathogen Adapted to Fluctuating Environments.</title>
        <authorList>
            <person name="Xu F."/>
            <person name="Jerlstrom-Hultqvist J."/>
            <person name="Einarsson E."/>
            <person name="Astvaldsson A."/>
            <person name="Svard S.G."/>
            <person name="Andersson J.O."/>
        </authorList>
    </citation>
    <scope>NUCLEOTIDE SEQUENCE</scope>
    <source>
        <strain evidence="3">ATCC 50377</strain>
    </source>
</reference>
<dbReference type="Proteomes" id="UP000018208">
    <property type="component" value="Unassembled WGS sequence"/>
</dbReference>
<feature type="domain" description="Vacuolar import/degradation Vid27 C-terminal" evidence="1">
    <location>
        <begin position="339"/>
        <end position="489"/>
    </location>
</feature>
<dbReference type="Pfam" id="PF08553">
    <property type="entry name" value="VID27"/>
    <property type="match status" value="1"/>
</dbReference>
<evidence type="ECO:0000313" key="4">
    <source>
        <dbReference type="Proteomes" id="UP000018208"/>
    </source>
</evidence>
<dbReference type="OrthoDB" id="10251113at2759"/>
<name>V6LLH8_9EUKA</name>
<dbReference type="GO" id="GO:0005737">
    <property type="term" value="C:cytoplasm"/>
    <property type="evidence" value="ECO:0007669"/>
    <property type="project" value="TreeGrafter"/>
</dbReference>
<dbReference type="VEuPathDB" id="GiardiaDB:SS50377_24735"/>
<gene>
    <name evidence="2" type="ORF">SS50377_15621</name>
    <name evidence="3" type="ORF">SS50377_24735</name>
</gene>
<evidence type="ECO:0000259" key="1">
    <source>
        <dbReference type="Pfam" id="PF08553"/>
    </source>
</evidence>